<dbReference type="PANTHER" id="PTHR30346">
    <property type="entry name" value="TRANSCRIPTIONAL DUAL REGULATOR HCAR-RELATED"/>
    <property type="match status" value="1"/>
</dbReference>
<dbReference type="PROSITE" id="PS50931">
    <property type="entry name" value="HTH_LYSR"/>
    <property type="match status" value="1"/>
</dbReference>
<dbReference type="GO" id="GO:0003700">
    <property type="term" value="F:DNA-binding transcription factor activity"/>
    <property type="evidence" value="ECO:0007669"/>
    <property type="project" value="InterPro"/>
</dbReference>
<evidence type="ECO:0000256" key="2">
    <source>
        <dbReference type="ARBA" id="ARBA00023015"/>
    </source>
</evidence>
<evidence type="ECO:0000259" key="5">
    <source>
        <dbReference type="PROSITE" id="PS50931"/>
    </source>
</evidence>
<gene>
    <name evidence="6" type="primary">catM_1</name>
    <name evidence="6" type="ORF">NCTC12965_06066</name>
</gene>
<dbReference type="GO" id="GO:0032993">
    <property type="term" value="C:protein-DNA complex"/>
    <property type="evidence" value="ECO:0007669"/>
    <property type="project" value="TreeGrafter"/>
</dbReference>
<feature type="domain" description="HTH lysR-type" evidence="5">
    <location>
        <begin position="2"/>
        <end position="51"/>
    </location>
</feature>
<evidence type="ECO:0000256" key="4">
    <source>
        <dbReference type="ARBA" id="ARBA00023163"/>
    </source>
</evidence>
<dbReference type="AlphaFoldDB" id="A0A4U9VTM9"/>
<dbReference type="Gene3D" id="1.10.10.10">
    <property type="entry name" value="Winged helix-like DNA-binding domain superfamily/Winged helix DNA-binding domain"/>
    <property type="match status" value="1"/>
</dbReference>
<keyword evidence="4" id="KW-0804">Transcription</keyword>
<evidence type="ECO:0000256" key="3">
    <source>
        <dbReference type="ARBA" id="ARBA00023125"/>
    </source>
</evidence>
<dbReference type="GO" id="GO:0003677">
    <property type="term" value="F:DNA binding"/>
    <property type="evidence" value="ECO:0007669"/>
    <property type="project" value="UniProtKB-KW"/>
</dbReference>
<evidence type="ECO:0000256" key="1">
    <source>
        <dbReference type="ARBA" id="ARBA00009437"/>
    </source>
</evidence>
<dbReference type="EMBL" id="CABEEZ010000122">
    <property type="protein sequence ID" value="VTR50840.1"/>
    <property type="molecule type" value="Genomic_DNA"/>
</dbReference>
<evidence type="ECO:0000313" key="6">
    <source>
        <dbReference type="EMBL" id="VTR50840.1"/>
    </source>
</evidence>
<comment type="similarity">
    <text evidence="1">Belongs to the LysR transcriptional regulatory family.</text>
</comment>
<dbReference type="PANTHER" id="PTHR30346:SF28">
    <property type="entry name" value="HTH-TYPE TRANSCRIPTIONAL REGULATOR CYNR"/>
    <property type="match status" value="1"/>
</dbReference>
<dbReference type="SUPFAM" id="SSF46785">
    <property type="entry name" value="Winged helix' DNA-binding domain"/>
    <property type="match status" value="1"/>
</dbReference>
<reference evidence="6" key="1">
    <citation type="submission" date="2019-05" db="EMBL/GenBank/DDBJ databases">
        <authorList>
            <consortium name="Pathogen Informatics"/>
        </authorList>
    </citation>
    <scope>NUCLEOTIDE SEQUENCE [LARGE SCALE GENOMIC DNA]</scope>
    <source>
        <strain evidence="6">NCTC12965</strain>
    </source>
</reference>
<name>A0A4U9VTM9_SERFO</name>
<proteinExistence type="inferred from homology"/>
<dbReference type="Pfam" id="PF00126">
    <property type="entry name" value="HTH_1"/>
    <property type="match status" value="1"/>
</dbReference>
<dbReference type="InterPro" id="IPR000847">
    <property type="entry name" value="LysR_HTH_N"/>
</dbReference>
<sequence>MIELRRLRAFVTVVEEGNITRAAARLHIQQPPLTRLLQGLEEELGVKLLQRLPAWSAHHRGRKRAV</sequence>
<protein>
    <submittedName>
        <fullName evidence="6">Cat operon transcriptional regulator</fullName>
    </submittedName>
</protein>
<keyword evidence="2" id="KW-0805">Transcription regulation</keyword>
<dbReference type="InterPro" id="IPR036388">
    <property type="entry name" value="WH-like_DNA-bd_sf"/>
</dbReference>
<organism evidence="6">
    <name type="scientific">Serratia fonticola</name>
    <dbReference type="NCBI Taxonomy" id="47917"/>
    <lineage>
        <taxon>Bacteria</taxon>
        <taxon>Pseudomonadati</taxon>
        <taxon>Pseudomonadota</taxon>
        <taxon>Gammaproteobacteria</taxon>
        <taxon>Enterobacterales</taxon>
        <taxon>Yersiniaceae</taxon>
        <taxon>Serratia</taxon>
    </lineage>
</organism>
<dbReference type="InterPro" id="IPR036390">
    <property type="entry name" value="WH_DNA-bd_sf"/>
</dbReference>
<dbReference type="PRINTS" id="PR00039">
    <property type="entry name" value="HTHLYSR"/>
</dbReference>
<accession>A0A4U9VTM9</accession>
<keyword evidence="3" id="KW-0238">DNA-binding</keyword>